<comment type="caution">
    <text evidence="2">The sequence shown here is derived from an EMBL/GenBank/DDBJ whole genome shotgun (WGS) entry which is preliminary data.</text>
</comment>
<dbReference type="RefSeq" id="WP_381497895.1">
    <property type="nucleotide sequence ID" value="NZ_JBHUOM010000002.1"/>
</dbReference>
<feature type="signal peptide" evidence="1">
    <location>
        <begin position="1"/>
        <end position="23"/>
    </location>
</feature>
<gene>
    <name evidence="2" type="ORF">ACFS25_06830</name>
</gene>
<protein>
    <recommendedName>
        <fullName evidence="4">Lipoprotein</fullName>
    </recommendedName>
</protein>
<accession>A0ABW6AI89</accession>
<reference evidence="3" key="1">
    <citation type="journal article" date="2019" name="Int. J. Syst. Evol. Microbiol.">
        <title>The Global Catalogue of Microorganisms (GCM) 10K type strain sequencing project: providing services to taxonomists for standard genome sequencing and annotation.</title>
        <authorList>
            <consortium name="The Broad Institute Genomics Platform"/>
            <consortium name="The Broad Institute Genome Sequencing Center for Infectious Disease"/>
            <person name="Wu L."/>
            <person name="Ma J."/>
        </authorList>
    </citation>
    <scope>NUCLEOTIDE SEQUENCE [LARGE SCALE GENOMIC DNA]</scope>
    <source>
        <strain evidence="3">KCTC 52490</strain>
    </source>
</reference>
<dbReference type="EMBL" id="JBHUOM010000002">
    <property type="protein sequence ID" value="MFD2933490.1"/>
    <property type="molecule type" value="Genomic_DNA"/>
</dbReference>
<proteinExistence type="predicted"/>
<organism evidence="2 3">
    <name type="scientific">Spirosoma flavum</name>
    <dbReference type="NCBI Taxonomy" id="2048557"/>
    <lineage>
        <taxon>Bacteria</taxon>
        <taxon>Pseudomonadati</taxon>
        <taxon>Bacteroidota</taxon>
        <taxon>Cytophagia</taxon>
        <taxon>Cytophagales</taxon>
        <taxon>Cytophagaceae</taxon>
        <taxon>Spirosoma</taxon>
    </lineage>
</organism>
<keyword evidence="3" id="KW-1185">Reference proteome</keyword>
<dbReference type="Proteomes" id="UP001597512">
    <property type="component" value="Unassembled WGS sequence"/>
</dbReference>
<sequence>MRQIYIRLLVVLTFFIPSGCSQSLVQQVASFTPSLVLDFGSGLPAGLIFSRSSIGTYMGISGVMQIAAANVPRIEYDPITHNSRGLLMEGARTNRLLNSATLSTQTTRTTDTTNTLSFYGIGSVTLSGTATGTLSGTNLTSRVSLTFRPTAGTLILTVSGSVTNANLEVGAFATSYIPTTTIAVTRSADSCIKFTGSDWYNQLEGSLVVEFTPGSAHVNSGVYSLNGGGKPNRMDLRFSGVIISLSGIDQVAPASVGIMANVDNRCGFSYHYGNTSLVRNGGTVHQASTMSIPTVTQMQIGNLDGNTVSSLNGHIQKFTYYPLAVPDSYLQSLTN</sequence>
<keyword evidence="1" id="KW-0732">Signal</keyword>
<evidence type="ECO:0000256" key="1">
    <source>
        <dbReference type="SAM" id="SignalP"/>
    </source>
</evidence>
<feature type="chain" id="PRO_5045262147" description="Lipoprotein" evidence="1">
    <location>
        <begin position="24"/>
        <end position="335"/>
    </location>
</feature>
<evidence type="ECO:0000313" key="2">
    <source>
        <dbReference type="EMBL" id="MFD2933490.1"/>
    </source>
</evidence>
<name>A0ABW6AI89_9BACT</name>
<evidence type="ECO:0008006" key="4">
    <source>
        <dbReference type="Google" id="ProtNLM"/>
    </source>
</evidence>
<evidence type="ECO:0000313" key="3">
    <source>
        <dbReference type="Proteomes" id="UP001597512"/>
    </source>
</evidence>